<reference evidence="2 3" key="2">
    <citation type="submission" date="2018-11" db="EMBL/GenBank/DDBJ databases">
        <authorList>
            <consortium name="Pathogen Informatics"/>
        </authorList>
    </citation>
    <scope>NUCLEOTIDE SEQUENCE [LARGE SCALE GENOMIC DNA]</scope>
    <source>
        <strain evidence="2 3">Egypt</strain>
    </source>
</reference>
<dbReference type="OrthoDB" id="6256839at2759"/>
<dbReference type="WBParaSite" id="ECPE_0000600701-mRNA-1">
    <property type="protein sequence ID" value="ECPE_0000600701-mRNA-1"/>
    <property type="gene ID" value="ECPE_0000600701"/>
</dbReference>
<dbReference type="InterPro" id="IPR052641">
    <property type="entry name" value="AKAP7_isoform_gamma"/>
</dbReference>
<organism evidence="4">
    <name type="scientific">Echinostoma caproni</name>
    <dbReference type="NCBI Taxonomy" id="27848"/>
    <lineage>
        <taxon>Eukaryota</taxon>
        <taxon>Metazoa</taxon>
        <taxon>Spiralia</taxon>
        <taxon>Lophotrochozoa</taxon>
        <taxon>Platyhelminthes</taxon>
        <taxon>Trematoda</taxon>
        <taxon>Digenea</taxon>
        <taxon>Plagiorchiida</taxon>
        <taxon>Echinostomata</taxon>
        <taxon>Echinostomatoidea</taxon>
        <taxon>Echinostomatidae</taxon>
        <taxon>Echinostoma</taxon>
    </lineage>
</organism>
<protein>
    <submittedName>
        <fullName evidence="4">AKAP7_NLS domain-containing protein</fullName>
    </submittedName>
</protein>
<dbReference type="PANTHER" id="PTHR15934">
    <property type="entry name" value="RNA 2',3'-CYCLIC PHOSPHODIESTERASE"/>
    <property type="match status" value="1"/>
</dbReference>
<dbReference type="Pfam" id="PF10469">
    <property type="entry name" value="AKAP7_NLS"/>
    <property type="match status" value="1"/>
</dbReference>
<name>A0A183AGA9_9TREM</name>
<evidence type="ECO:0000259" key="1">
    <source>
        <dbReference type="Pfam" id="PF10469"/>
    </source>
</evidence>
<evidence type="ECO:0000313" key="2">
    <source>
        <dbReference type="EMBL" id="VDP77123.1"/>
    </source>
</evidence>
<dbReference type="InterPro" id="IPR009097">
    <property type="entry name" value="Cyclic_Pdiesterase"/>
</dbReference>
<proteinExistence type="predicted"/>
<evidence type="ECO:0000313" key="4">
    <source>
        <dbReference type="WBParaSite" id="ECPE_0000600701-mRNA-1"/>
    </source>
</evidence>
<accession>A0A183AGA9</accession>
<dbReference type="AlphaFoldDB" id="A0A183AGA9"/>
<keyword evidence="3" id="KW-1185">Reference proteome</keyword>
<dbReference type="Proteomes" id="UP000272942">
    <property type="component" value="Unassembled WGS sequence"/>
</dbReference>
<dbReference type="Gene3D" id="3.90.1140.10">
    <property type="entry name" value="Cyclic phosphodiesterase"/>
    <property type="match status" value="1"/>
</dbReference>
<evidence type="ECO:0000313" key="3">
    <source>
        <dbReference type="Proteomes" id="UP000272942"/>
    </source>
</evidence>
<dbReference type="GO" id="GO:0010738">
    <property type="term" value="P:regulation of protein kinase A signaling"/>
    <property type="evidence" value="ECO:0007669"/>
    <property type="project" value="TreeGrafter"/>
</dbReference>
<sequence length="306" mass="36240">MKAVELSDEMDQALAVLRGFLYDESLDRRPIIVGYLTETEDIIELGIDQFLDQLQMQPQEQMHQVYRILYFKYRSWIVWNAITSKPFREVRRQCMQADRCADLLARIDSNNEVNQNNDQTDSQQFLPMQKDSSSLLPAISRHMELTNMFWYRPDSPNFFLCQRVICDQFEKMARRVRAHLGQYDDVFHDLFYPFERMHLTLCVFSLKDLSQVEDCFSLIQDTIDNMRRWMAQYPVALRGIQVYQERMLFVNAIQDSNLEKLIKVIKQTCNMAGFVTNVEGIFIPHVTLLKQNYVKPLDPIRRPPTL</sequence>
<reference evidence="4" key="1">
    <citation type="submission" date="2016-06" db="UniProtKB">
        <authorList>
            <consortium name="WormBaseParasite"/>
        </authorList>
    </citation>
    <scope>IDENTIFICATION</scope>
</reference>
<dbReference type="PANTHER" id="PTHR15934:SF2">
    <property type="entry name" value="A-KINASE ANCHOR PROTEIN 7-LIKE PHOSPHOESTERASE DOMAIN-CONTAINING PROTEIN"/>
    <property type="match status" value="1"/>
</dbReference>
<dbReference type="GO" id="GO:0005829">
    <property type="term" value="C:cytosol"/>
    <property type="evidence" value="ECO:0007669"/>
    <property type="project" value="TreeGrafter"/>
</dbReference>
<dbReference type="InterPro" id="IPR019510">
    <property type="entry name" value="AKAP7-like_phosphoesterase"/>
</dbReference>
<gene>
    <name evidence="2" type="ORF">ECPE_LOCUS5994</name>
</gene>
<dbReference type="GO" id="GO:0034237">
    <property type="term" value="F:protein kinase A regulatory subunit binding"/>
    <property type="evidence" value="ECO:0007669"/>
    <property type="project" value="TreeGrafter"/>
</dbReference>
<dbReference type="SUPFAM" id="SSF55144">
    <property type="entry name" value="LigT-like"/>
    <property type="match status" value="1"/>
</dbReference>
<dbReference type="EMBL" id="UZAN01042920">
    <property type="protein sequence ID" value="VDP77123.1"/>
    <property type="molecule type" value="Genomic_DNA"/>
</dbReference>
<feature type="domain" description="A-kinase anchor protein 7-like phosphoesterase" evidence="1">
    <location>
        <begin position="156"/>
        <end position="295"/>
    </location>
</feature>